<dbReference type="PRINTS" id="PR00504">
    <property type="entry name" value="CHROMODOMAIN"/>
</dbReference>
<dbReference type="InterPro" id="IPR016197">
    <property type="entry name" value="Chromo-like_dom_sf"/>
</dbReference>
<dbReference type="EMBL" id="HBUF01190809">
    <property type="protein sequence ID" value="CAG6658308.1"/>
    <property type="molecule type" value="Transcribed_RNA"/>
</dbReference>
<keyword evidence="3" id="KW-0156">Chromatin regulator</keyword>
<feature type="region of interest" description="Disordered" evidence="8">
    <location>
        <begin position="79"/>
        <end position="114"/>
    </location>
</feature>
<dbReference type="EMBL" id="HBUF01190810">
    <property type="protein sequence ID" value="CAG6658309.1"/>
    <property type="molecule type" value="Transcribed_RNA"/>
</dbReference>
<feature type="compositionally biased region" description="Pro residues" evidence="8">
    <location>
        <begin position="1"/>
        <end position="10"/>
    </location>
</feature>
<dbReference type="GO" id="GO:0003682">
    <property type="term" value="F:chromatin binding"/>
    <property type="evidence" value="ECO:0007669"/>
    <property type="project" value="UniProtKB-ARBA"/>
</dbReference>
<dbReference type="SUPFAM" id="SSF54160">
    <property type="entry name" value="Chromo domain-like"/>
    <property type="match status" value="2"/>
</dbReference>
<dbReference type="CDD" id="cd00034">
    <property type="entry name" value="CSD"/>
    <property type="match status" value="1"/>
</dbReference>
<dbReference type="EMBL" id="HBUF01569676">
    <property type="protein sequence ID" value="CAG6765972.1"/>
    <property type="molecule type" value="Transcribed_RNA"/>
</dbReference>
<dbReference type="EMBL" id="HBUF01024388">
    <property type="protein sequence ID" value="CAG6612364.1"/>
    <property type="molecule type" value="Transcribed_RNA"/>
</dbReference>
<name>A0A8D8LUS6_9HEMI</name>
<dbReference type="InterPro" id="IPR051219">
    <property type="entry name" value="Heterochromatin_chromo-domain"/>
</dbReference>
<feature type="domain" description="Chromo" evidence="9">
    <location>
        <begin position="124"/>
        <end position="182"/>
    </location>
</feature>
<keyword evidence="5" id="KW-0804">Transcription</keyword>
<dbReference type="EMBL" id="HBUF01569677">
    <property type="protein sequence ID" value="CAG6765973.1"/>
    <property type="molecule type" value="Transcribed_RNA"/>
</dbReference>
<keyword evidence="4" id="KW-0805">Transcription regulation</keyword>
<dbReference type="CDD" id="cd18631">
    <property type="entry name" value="CD_HP1_like"/>
    <property type="match status" value="1"/>
</dbReference>
<dbReference type="EMBL" id="HBUF01024387">
    <property type="protein sequence ID" value="CAG6612363.1"/>
    <property type="molecule type" value="Transcribed_RNA"/>
</dbReference>
<dbReference type="Pfam" id="PF01393">
    <property type="entry name" value="Chromo_shadow"/>
    <property type="match status" value="1"/>
</dbReference>
<evidence type="ECO:0000313" key="10">
    <source>
        <dbReference type="EMBL" id="CAG6612362.1"/>
    </source>
</evidence>
<dbReference type="PANTHER" id="PTHR22812">
    <property type="entry name" value="CHROMOBOX PROTEIN"/>
    <property type="match status" value="1"/>
</dbReference>
<accession>A0A8D8LUS6</accession>
<dbReference type="EMBL" id="HBUF01377165">
    <property type="protein sequence ID" value="CAG6728789.1"/>
    <property type="molecule type" value="Transcribed_RNA"/>
</dbReference>
<dbReference type="Gene3D" id="2.40.50.40">
    <property type="match status" value="2"/>
</dbReference>
<dbReference type="InterPro" id="IPR023780">
    <property type="entry name" value="Chromo_domain"/>
</dbReference>
<evidence type="ECO:0000256" key="2">
    <source>
        <dbReference type="ARBA" id="ARBA00022737"/>
    </source>
</evidence>
<dbReference type="Pfam" id="PF00385">
    <property type="entry name" value="Chromo"/>
    <property type="match status" value="1"/>
</dbReference>
<feature type="compositionally biased region" description="Basic and acidic residues" evidence="8">
    <location>
        <begin position="92"/>
        <end position="109"/>
    </location>
</feature>
<dbReference type="InterPro" id="IPR000953">
    <property type="entry name" value="Chromo/chromo_shadow_dom"/>
</dbReference>
<dbReference type="EMBL" id="HBUF01377166">
    <property type="protein sequence ID" value="CAG6728790.1"/>
    <property type="molecule type" value="Transcribed_RNA"/>
</dbReference>
<dbReference type="EMBL" id="HBUF01024386">
    <property type="protein sequence ID" value="CAG6612362.1"/>
    <property type="molecule type" value="Transcribed_RNA"/>
</dbReference>
<evidence type="ECO:0000256" key="5">
    <source>
        <dbReference type="ARBA" id="ARBA00023163"/>
    </source>
</evidence>
<dbReference type="PROSITE" id="PS50013">
    <property type="entry name" value="CHROMO_2"/>
    <property type="match status" value="2"/>
</dbReference>
<keyword evidence="6" id="KW-0539">Nucleus</keyword>
<dbReference type="GO" id="GO:0000792">
    <property type="term" value="C:heterochromatin"/>
    <property type="evidence" value="ECO:0007669"/>
    <property type="project" value="UniProtKB-ARBA"/>
</dbReference>
<dbReference type="EMBL" id="HBUF01569675">
    <property type="protein sequence ID" value="CAG6765971.1"/>
    <property type="molecule type" value="Transcribed_RNA"/>
</dbReference>
<evidence type="ECO:0000256" key="1">
    <source>
        <dbReference type="ARBA" id="ARBA00004123"/>
    </source>
</evidence>
<dbReference type="GO" id="GO:0031507">
    <property type="term" value="P:heterochromatin formation"/>
    <property type="evidence" value="ECO:0007669"/>
    <property type="project" value="UniProtKB-ARBA"/>
</dbReference>
<protein>
    <recommendedName>
        <fullName evidence="7">Heterochromatin protein 1</fullName>
    </recommendedName>
</protein>
<dbReference type="EMBL" id="HBUF01569678">
    <property type="protein sequence ID" value="CAG6765974.1"/>
    <property type="molecule type" value="Transcribed_RNA"/>
</dbReference>
<evidence type="ECO:0000256" key="3">
    <source>
        <dbReference type="ARBA" id="ARBA00022853"/>
    </source>
</evidence>
<dbReference type="SMART" id="SM00300">
    <property type="entry name" value="ChSh"/>
    <property type="match status" value="1"/>
</dbReference>
<feature type="region of interest" description="Disordered" evidence="8">
    <location>
        <begin position="1"/>
        <end position="26"/>
    </location>
</feature>
<organism evidence="10">
    <name type="scientific">Cacopsylla melanoneura</name>
    <dbReference type="NCBI Taxonomy" id="428564"/>
    <lineage>
        <taxon>Eukaryota</taxon>
        <taxon>Metazoa</taxon>
        <taxon>Ecdysozoa</taxon>
        <taxon>Arthropoda</taxon>
        <taxon>Hexapoda</taxon>
        <taxon>Insecta</taxon>
        <taxon>Pterygota</taxon>
        <taxon>Neoptera</taxon>
        <taxon>Paraneoptera</taxon>
        <taxon>Hemiptera</taxon>
        <taxon>Sternorrhyncha</taxon>
        <taxon>Psylloidea</taxon>
        <taxon>Psyllidae</taxon>
        <taxon>Psyllinae</taxon>
        <taxon>Cacopsylla</taxon>
    </lineage>
</organism>
<evidence type="ECO:0000256" key="6">
    <source>
        <dbReference type="ARBA" id="ARBA00023242"/>
    </source>
</evidence>
<reference evidence="10" key="1">
    <citation type="submission" date="2021-05" db="EMBL/GenBank/DDBJ databases">
        <authorList>
            <person name="Alioto T."/>
            <person name="Alioto T."/>
            <person name="Gomez Garrido J."/>
        </authorList>
    </citation>
    <scope>NUCLEOTIDE SEQUENCE</scope>
</reference>
<dbReference type="FunFam" id="2.40.50.40:FF:000007">
    <property type="entry name" value="Chromobox protein homolog 1"/>
    <property type="match status" value="1"/>
</dbReference>
<dbReference type="AlphaFoldDB" id="A0A8D8LUS6"/>
<feature type="domain" description="Chromo" evidence="9">
    <location>
        <begin position="28"/>
        <end position="86"/>
    </location>
</feature>
<evidence type="ECO:0000256" key="4">
    <source>
        <dbReference type="ARBA" id="ARBA00023015"/>
    </source>
</evidence>
<proteinExistence type="predicted"/>
<evidence type="ECO:0000256" key="7">
    <source>
        <dbReference type="ARBA" id="ARBA00073803"/>
    </source>
</evidence>
<dbReference type="PROSITE" id="PS00598">
    <property type="entry name" value="CHROMO_1"/>
    <property type="match status" value="1"/>
</dbReference>
<evidence type="ECO:0000256" key="8">
    <source>
        <dbReference type="SAM" id="MobiDB-lite"/>
    </source>
</evidence>
<keyword evidence="2" id="KW-0677">Repeat</keyword>
<dbReference type="EMBL" id="HBUF01569674">
    <property type="protein sequence ID" value="CAG6765970.1"/>
    <property type="molecule type" value="Transcribed_RNA"/>
</dbReference>
<evidence type="ECO:0000259" key="9">
    <source>
        <dbReference type="PROSITE" id="PS50013"/>
    </source>
</evidence>
<dbReference type="InterPro" id="IPR017984">
    <property type="entry name" value="Chromo_dom_subgr"/>
</dbReference>
<sequence>MSEETPPTPVPVAAAPAEVVAEEEGTEFSVETILDKRIVNGKVEYLLKWKGYSDDDNTWEPEENLDCPDLIALFEEKRKRKDSEKNLALSPSKKDDKDENSLDADKSESVADSYAGPNGFERGLKLERIVGATDVTGNLTFLVKWDGCDELDLVSAPVCNEKEPSAVIKFYEERLTWHTTPQDERKFG</sequence>
<dbReference type="InterPro" id="IPR023779">
    <property type="entry name" value="Chromodomain_CS"/>
</dbReference>
<dbReference type="GO" id="GO:0005634">
    <property type="term" value="C:nucleus"/>
    <property type="evidence" value="ECO:0007669"/>
    <property type="project" value="UniProtKB-SubCell"/>
</dbReference>
<dbReference type="InterPro" id="IPR008251">
    <property type="entry name" value="Chromo_shadow_dom"/>
</dbReference>
<dbReference type="EMBL" id="HBUF01377167">
    <property type="protein sequence ID" value="CAG6728791.1"/>
    <property type="molecule type" value="Transcribed_RNA"/>
</dbReference>
<comment type="subcellular location">
    <subcellularLocation>
        <location evidence="1">Nucleus</location>
    </subcellularLocation>
</comment>
<dbReference type="SMART" id="SM00298">
    <property type="entry name" value="CHROMO"/>
    <property type="match status" value="2"/>
</dbReference>
<dbReference type="FunFam" id="2.40.50.40:FF:000031">
    <property type="entry name" value="Heterochromatin protein 1"/>
    <property type="match status" value="1"/>
</dbReference>